<comment type="caution">
    <text evidence="9">The sequence shown here is derived from an EMBL/GenBank/DDBJ whole genome shotgun (WGS) entry which is preliminary data.</text>
</comment>
<dbReference type="GO" id="GO:0005634">
    <property type="term" value="C:nucleus"/>
    <property type="evidence" value="ECO:0007669"/>
    <property type="project" value="UniProtKB-SubCell"/>
</dbReference>
<dbReference type="SMART" id="SM00066">
    <property type="entry name" value="GAL4"/>
    <property type="match status" value="1"/>
</dbReference>
<dbReference type="InterPro" id="IPR051711">
    <property type="entry name" value="Stress_Response_Reg"/>
</dbReference>
<dbReference type="GO" id="GO:0006351">
    <property type="term" value="P:DNA-templated transcription"/>
    <property type="evidence" value="ECO:0007669"/>
    <property type="project" value="InterPro"/>
</dbReference>
<dbReference type="InterPro" id="IPR036864">
    <property type="entry name" value="Zn2-C6_fun-type_DNA-bd_sf"/>
</dbReference>
<keyword evidence="3" id="KW-0805">Transcription regulation</keyword>
<dbReference type="Pfam" id="PF00172">
    <property type="entry name" value="Zn_clus"/>
    <property type="match status" value="1"/>
</dbReference>
<dbReference type="PROSITE" id="PS50048">
    <property type="entry name" value="ZN2_CY6_FUNGAL_2"/>
    <property type="match status" value="1"/>
</dbReference>
<dbReference type="GO" id="GO:0045944">
    <property type="term" value="P:positive regulation of transcription by RNA polymerase II"/>
    <property type="evidence" value="ECO:0007669"/>
    <property type="project" value="TreeGrafter"/>
</dbReference>
<sequence length="688" mass="78617">MTDKISSETNLPHGDSSKPARKKYPRTTERSKVTQACDQCRKGKARCSGNYPCTNCVYDKKDCTFNNDYVRGRRLQIQPNPNYKPDPQHKVFVGGSKLVNYNSPMERDAQMPPVMGPFGENLNFNQMMSQPQQLVGSSSTANRVQGAQQIFDPNAPVSVLAYGDLPMPISQAGLITLPSPDDGAKLVQIYFDKFSPSILFLHKPSVERWTDELLEAGGNILQTYYLKSRNAIVFMIFASAQTYSAKSEWVDTSMLNYQLADEQLQSETGPPQLTSLQARLLQCYYLIARGRINQCWSTFSNVVSLISTLELNRHYSNRGIIDLVEVECQKRTFWAAFFLDKFLSYALNRPQRLKIDDIDQELPKTINDSQFNSNNLIPASPDDLSSNLASNLQFELSIIASNILDQFYGFHKYEPEERFHLVQEYLTSTFPAWKNKAAPLIQLLPENLNEKQNRQRSELWLSYHHTKILLLRIYLLAPECDAARDEMISKLTNACKYICEIVQPRPRGFLKENEEKLRKHEFPLYADFAKSVAFRSAWFPQYIIFAATTVTCITGAKNPTEACKPDNPIMRKIEILYEPLKKITFPGSFMGLCVSVLDELKTAIDENMMRRYGKLDDMDFDDEELAEEHTNLARCLDTIRENLEVGEDGDIDMGASREESHVMIRFRCWGFAGLANRMLERGFQGRLS</sequence>
<dbReference type="Gene3D" id="4.10.240.10">
    <property type="entry name" value="Zn(2)-C6 fungal-type DNA-binding domain"/>
    <property type="match status" value="1"/>
</dbReference>
<dbReference type="STRING" id="278938.A0A4Z1JKF0"/>
<dbReference type="InterPro" id="IPR001138">
    <property type="entry name" value="Zn2Cys6_DnaBD"/>
</dbReference>
<dbReference type="EMBL" id="PQXM01000506">
    <property type="protein sequence ID" value="TGO71960.1"/>
    <property type="molecule type" value="Genomic_DNA"/>
</dbReference>
<dbReference type="Pfam" id="PF04082">
    <property type="entry name" value="Fungal_trans"/>
    <property type="match status" value="1"/>
</dbReference>
<dbReference type="CDD" id="cd00067">
    <property type="entry name" value="GAL4"/>
    <property type="match status" value="1"/>
</dbReference>
<evidence type="ECO:0000256" key="5">
    <source>
        <dbReference type="ARBA" id="ARBA00023163"/>
    </source>
</evidence>
<dbReference type="AlphaFoldDB" id="A0A4Z1JKF0"/>
<evidence type="ECO:0000256" key="3">
    <source>
        <dbReference type="ARBA" id="ARBA00023015"/>
    </source>
</evidence>
<gene>
    <name evidence="9" type="ORF">BELL_0508g00060</name>
</gene>
<keyword evidence="2" id="KW-0479">Metal-binding</keyword>
<proteinExistence type="predicted"/>
<feature type="domain" description="Zn(2)-C6 fungal-type" evidence="8">
    <location>
        <begin position="36"/>
        <end position="65"/>
    </location>
</feature>
<evidence type="ECO:0000256" key="6">
    <source>
        <dbReference type="ARBA" id="ARBA00023242"/>
    </source>
</evidence>
<dbReference type="PANTHER" id="PTHR47540:SF2">
    <property type="entry name" value="ZN(II)2CYS6 TRANSCRIPTION FACTOR (EUROFUNG)"/>
    <property type="match status" value="1"/>
</dbReference>
<organism evidence="9 10">
    <name type="scientific">Botrytis elliptica</name>
    <dbReference type="NCBI Taxonomy" id="278938"/>
    <lineage>
        <taxon>Eukaryota</taxon>
        <taxon>Fungi</taxon>
        <taxon>Dikarya</taxon>
        <taxon>Ascomycota</taxon>
        <taxon>Pezizomycotina</taxon>
        <taxon>Leotiomycetes</taxon>
        <taxon>Helotiales</taxon>
        <taxon>Sclerotiniaceae</taxon>
        <taxon>Botrytis</taxon>
    </lineage>
</organism>
<keyword evidence="6" id="KW-0539">Nucleus</keyword>
<protein>
    <recommendedName>
        <fullName evidence="8">Zn(2)-C6 fungal-type domain-containing protein</fullName>
    </recommendedName>
</protein>
<comment type="subcellular location">
    <subcellularLocation>
        <location evidence="1">Nucleus</location>
    </subcellularLocation>
</comment>
<evidence type="ECO:0000313" key="10">
    <source>
        <dbReference type="Proteomes" id="UP000297229"/>
    </source>
</evidence>
<dbReference type="SUPFAM" id="SSF57701">
    <property type="entry name" value="Zn2/Cys6 DNA-binding domain"/>
    <property type="match status" value="1"/>
</dbReference>
<evidence type="ECO:0000256" key="1">
    <source>
        <dbReference type="ARBA" id="ARBA00004123"/>
    </source>
</evidence>
<reference evidence="9 10" key="1">
    <citation type="submission" date="2017-12" db="EMBL/GenBank/DDBJ databases">
        <title>Comparative genomics of Botrytis spp.</title>
        <authorList>
            <person name="Valero-Jimenez C.A."/>
            <person name="Tapia P."/>
            <person name="Veloso J."/>
            <person name="Silva-Moreno E."/>
            <person name="Staats M."/>
            <person name="Valdes J.H."/>
            <person name="Van Kan J.A.L."/>
        </authorList>
    </citation>
    <scope>NUCLEOTIDE SEQUENCE [LARGE SCALE GENOMIC DNA]</scope>
    <source>
        <strain evidence="9 10">Be9601</strain>
    </source>
</reference>
<dbReference type="Proteomes" id="UP000297229">
    <property type="component" value="Unassembled WGS sequence"/>
</dbReference>
<keyword evidence="5" id="KW-0804">Transcription</keyword>
<evidence type="ECO:0000313" key="9">
    <source>
        <dbReference type="EMBL" id="TGO71960.1"/>
    </source>
</evidence>
<keyword evidence="4" id="KW-0238">DNA-binding</keyword>
<evidence type="ECO:0000256" key="4">
    <source>
        <dbReference type="ARBA" id="ARBA00023125"/>
    </source>
</evidence>
<dbReference type="PROSITE" id="PS00463">
    <property type="entry name" value="ZN2_CY6_FUNGAL_1"/>
    <property type="match status" value="1"/>
</dbReference>
<keyword evidence="10" id="KW-1185">Reference proteome</keyword>
<accession>A0A4Z1JKF0</accession>
<name>A0A4Z1JKF0_9HELO</name>
<dbReference type="GO" id="GO:0008270">
    <property type="term" value="F:zinc ion binding"/>
    <property type="evidence" value="ECO:0007669"/>
    <property type="project" value="InterPro"/>
</dbReference>
<evidence type="ECO:0000259" key="8">
    <source>
        <dbReference type="PROSITE" id="PS50048"/>
    </source>
</evidence>
<dbReference type="SMART" id="SM00906">
    <property type="entry name" value="Fungal_trans"/>
    <property type="match status" value="1"/>
</dbReference>
<dbReference type="CDD" id="cd12148">
    <property type="entry name" value="fungal_TF_MHR"/>
    <property type="match status" value="1"/>
</dbReference>
<feature type="region of interest" description="Disordered" evidence="7">
    <location>
        <begin position="1"/>
        <end position="33"/>
    </location>
</feature>
<dbReference type="GO" id="GO:0043565">
    <property type="term" value="F:sequence-specific DNA binding"/>
    <property type="evidence" value="ECO:0007669"/>
    <property type="project" value="TreeGrafter"/>
</dbReference>
<dbReference type="PANTHER" id="PTHR47540">
    <property type="entry name" value="THIAMINE REPRESSIBLE GENES REGULATORY PROTEIN THI5"/>
    <property type="match status" value="1"/>
</dbReference>
<dbReference type="InterPro" id="IPR007219">
    <property type="entry name" value="XnlR_reg_dom"/>
</dbReference>
<evidence type="ECO:0000256" key="2">
    <source>
        <dbReference type="ARBA" id="ARBA00022723"/>
    </source>
</evidence>
<dbReference type="OrthoDB" id="3266505at2759"/>
<dbReference type="GO" id="GO:0000981">
    <property type="term" value="F:DNA-binding transcription factor activity, RNA polymerase II-specific"/>
    <property type="evidence" value="ECO:0007669"/>
    <property type="project" value="InterPro"/>
</dbReference>
<evidence type="ECO:0000256" key="7">
    <source>
        <dbReference type="SAM" id="MobiDB-lite"/>
    </source>
</evidence>